<protein>
    <submittedName>
        <fullName evidence="2">Putative secreted protein</fullName>
    </submittedName>
</protein>
<organism evidence="2">
    <name type="scientific">Ixodes scapularis</name>
    <name type="common">Black-legged tick</name>
    <name type="synonym">Deer tick</name>
    <dbReference type="NCBI Taxonomy" id="6945"/>
    <lineage>
        <taxon>Eukaryota</taxon>
        <taxon>Metazoa</taxon>
        <taxon>Ecdysozoa</taxon>
        <taxon>Arthropoda</taxon>
        <taxon>Chelicerata</taxon>
        <taxon>Arachnida</taxon>
        <taxon>Acari</taxon>
        <taxon>Parasitiformes</taxon>
        <taxon>Ixodida</taxon>
        <taxon>Ixodoidea</taxon>
        <taxon>Ixodidae</taxon>
        <taxon>Ixodinae</taxon>
        <taxon>Ixodes</taxon>
    </lineage>
</organism>
<feature type="chain" id="PRO_5020027342" evidence="1">
    <location>
        <begin position="21"/>
        <end position="88"/>
    </location>
</feature>
<reference evidence="2" key="1">
    <citation type="submission" date="2019-04" db="EMBL/GenBank/DDBJ databases">
        <title>An insight into the mialome of Ixodes scapularis.</title>
        <authorList>
            <person name="Ribeiro J.M."/>
            <person name="Mather T.N."/>
            <person name="Karim S."/>
        </authorList>
    </citation>
    <scope>NUCLEOTIDE SEQUENCE</scope>
</reference>
<sequence length="88" mass="9485">MRAGMRVVFVTILWSSTVFPLPIPLRSGSTQGVKAALRVCLEVCLASCFASSESYSGSLVHRHLHRAPARASTCDLVSDFAHPSARRG</sequence>
<proteinExistence type="predicted"/>
<name>A0A4D5RYM1_IXOSC</name>
<feature type="signal peptide" evidence="1">
    <location>
        <begin position="1"/>
        <end position="20"/>
    </location>
</feature>
<accession>A0A4D5RYM1</accession>
<dbReference type="EMBL" id="GHJT01008459">
    <property type="protein sequence ID" value="MOY42430.1"/>
    <property type="molecule type" value="Transcribed_RNA"/>
</dbReference>
<evidence type="ECO:0000256" key="1">
    <source>
        <dbReference type="SAM" id="SignalP"/>
    </source>
</evidence>
<dbReference type="AlphaFoldDB" id="A0A4D5RYM1"/>
<evidence type="ECO:0000313" key="2">
    <source>
        <dbReference type="EMBL" id="MOY42430.1"/>
    </source>
</evidence>
<keyword evidence="1" id="KW-0732">Signal</keyword>